<keyword evidence="8" id="KW-0546">Nucleotide metabolism</keyword>
<name>A0A674K3U9_9SAUR</name>
<keyword evidence="4" id="KW-0547">Nucleotide-binding</keyword>
<organism evidence="11 12">
    <name type="scientific">Terrapene triunguis</name>
    <name type="common">Three-toed box turtle</name>
    <dbReference type="NCBI Taxonomy" id="2587831"/>
    <lineage>
        <taxon>Eukaryota</taxon>
        <taxon>Metazoa</taxon>
        <taxon>Chordata</taxon>
        <taxon>Craniata</taxon>
        <taxon>Vertebrata</taxon>
        <taxon>Euteleostomi</taxon>
        <taxon>Archelosauria</taxon>
        <taxon>Testudinata</taxon>
        <taxon>Testudines</taxon>
        <taxon>Cryptodira</taxon>
        <taxon>Durocryptodira</taxon>
        <taxon>Testudinoidea</taxon>
        <taxon>Emydidae</taxon>
        <taxon>Terrapene</taxon>
    </lineage>
</organism>
<dbReference type="GO" id="GO:0005739">
    <property type="term" value="C:mitochondrion"/>
    <property type="evidence" value="ECO:0007669"/>
    <property type="project" value="TreeGrafter"/>
</dbReference>
<dbReference type="GO" id="GO:0046872">
    <property type="term" value="F:metal ion binding"/>
    <property type="evidence" value="ECO:0007669"/>
    <property type="project" value="UniProtKB-KW"/>
</dbReference>
<feature type="domain" description="Nucleoside diphosphate kinase-like" evidence="10">
    <location>
        <begin position="11"/>
        <end position="85"/>
    </location>
</feature>
<keyword evidence="6" id="KW-0067">ATP-binding</keyword>
<gene>
    <name evidence="11" type="primary">NME6</name>
</gene>
<accession>A0A674K3U9</accession>
<evidence type="ECO:0000256" key="5">
    <source>
        <dbReference type="ARBA" id="ARBA00022777"/>
    </source>
</evidence>
<protein>
    <submittedName>
        <fullName evidence="11">NME/NM23 nucleoside diphosphate kinase 6</fullName>
    </submittedName>
</protein>
<evidence type="ECO:0000256" key="4">
    <source>
        <dbReference type="ARBA" id="ARBA00022741"/>
    </source>
</evidence>
<keyword evidence="3" id="KW-0479">Metal-binding</keyword>
<dbReference type="GeneTree" id="ENSGT00940000160284"/>
<dbReference type="Ensembl" id="ENSTMTT00000028588.1">
    <property type="protein sequence ID" value="ENSTMTP00000027598.1"/>
    <property type="gene ID" value="ENSTMTG00000020110.1"/>
</dbReference>
<comment type="similarity">
    <text evidence="9">Belongs to the NDK family.</text>
</comment>
<evidence type="ECO:0000256" key="7">
    <source>
        <dbReference type="ARBA" id="ARBA00022842"/>
    </source>
</evidence>
<evidence type="ECO:0000256" key="1">
    <source>
        <dbReference type="ARBA" id="ARBA00001946"/>
    </source>
</evidence>
<dbReference type="GO" id="GO:0030308">
    <property type="term" value="P:negative regulation of cell growth"/>
    <property type="evidence" value="ECO:0007669"/>
    <property type="project" value="TreeGrafter"/>
</dbReference>
<dbReference type="GO" id="GO:0009117">
    <property type="term" value="P:nucleotide metabolic process"/>
    <property type="evidence" value="ECO:0007669"/>
    <property type="project" value="UniProtKB-KW"/>
</dbReference>
<reference evidence="11" key="2">
    <citation type="submission" date="2025-09" db="UniProtKB">
        <authorList>
            <consortium name="Ensembl"/>
        </authorList>
    </citation>
    <scope>IDENTIFICATION</scope>
</reference>
<keyword evidence="2" id="KW-0808">Transferase</keyword>
<keyword evidence="7" id="KW-0460">Magnesium</keyword>
<evidence type="ECO:0000256" key="3">
    <source>
        <dbReference type="ARBA" id="ARBA00022723"/>
    </source>
</evidence>
<keyword evidence="12" id="KW-1185">Reference proteome</keyword>
<dbReference type="Pfam" id="PF00334">
    <property type="entry name" value="NDK"/>
    <property type="match status" value="1"/>
</dbReference>
<dbReference type="SUPFAM" id="SSF54919">
    <property type="entry name" value="Nucleoside diphosphate kinase, NDK"/>
    <property type="match status" value="1"/>
</dbReference>
<dbReference type="GO" id="GO:0004550">
    <property type="term" value="F:nucleoside diphosphate kinase activity"/>
    <property type="evidence" value="ECO:0007669"/>
    <property type="project" value="InterPro"/>
</dbReference>
<dbReference type="PROSITE" id="PS51374">
    <property type="entry name" value="NDPK_LIKE"/>
    <property type="match status" value="1"/>
</dbReference>
<dbReference type="Proteomes" id="UP000472274">
    <property type="component" value="Unplaced"/>
</dbReference>
<dbReference type="PANTHER" id="PTHR46956">
    <property type="entry name" value="NUCLEOSIDE DIPHOSPHATE KINASE 6"/>
    <property type="match status" value="1"/>
</dbReference>
<dbReference type="InterPro" id="IPR037994">
    <property type="entry name" value="NDPk6"/>
</dbReference>
<evidence type="ECO:0000256" key="8">
    <source>
        <dbReference type="ARBA" id="ARBA00023080"/>
    </source>
</evidence>
<comment type="cofactor">
    <cofactor evidence="1">
        <name>Mg(2+)</name>
        <dbReference type="ChEBI" id="CHEBI:18420"/>
    </cofactor>
</comment>
<dbReference type="SMART" id="SM00562">
    <property type="entry name" value="NDK"/>
    <property type="match status" value="1"/>
</dbReference>
<evidence type="ECO:0000256" key="9">
    <source>
        <dbReference type="PROSITE-ProRule" id="PRU00706"/>
    </source>
</evidence>
<dbReference type="InterPro" id="IPR036850">
    <property type="entry name" value="NDK-like_dom_sf"/>
</dbReference>
<keyword evidence="5" id="KW-0418">Kinase</keyword>
<dbReference type="PANTHER" id="PTHR46956:SF1">
    <property type="entry name" value="NUCLEOSIDE DIPHOSPHATE KINASE 6"/>
    <property type="match status" value="1"/>
</dbReference>
<dbReference type="InterPro" id="IPR034907">
    <property type="entry name" value="NDK-like_dom"/>
</dbReference>
<evidence type="ECO:0000313" key="11">
    <source>
        <dbReference type="Ensembl" id="ENSTMTP00000027598.1"/>
    </source>
</evidence>
<evidence type="ECO:0000256" key="6">
    <source>
        <dbReference type="ARBA" id="ARBA00022840"/>
    </source>
</evidence>
<dbReference type="GO" id="GO:0005524">
    <property type="term" value="F:ATP binding"/>
    <property type="evidence" value="ECO:0007669"/>
    <property type="project" value="UniProtKB-KW"/>
</dbReference>
<sequence>MGAVLRSARPLQLTLAMLKPDAVAHPLVLEAVHETILNNKFLIVRTKELMWRREDSQRFYQEHSDSVASARREIAFFFPEFSESLWYQQDEPRLRCGLAHYDAEERVHSLPKAGRTESS</sequence>
<dbReference type="AlphaFoldDB" id="A0A674K3U9"/>
<comment type="caution">
    <text evidence="9">Lacks conserved residue(s) required for the propagation of feature annotation.</text>
</comment>
<proteinExistence type="inferred from homology"/>
<dbReference type="GO" id="GO:0045839">
    <property type="term" value="P:negative regulation of mitotic nuclear division"/>
    <property type="evidence" value="ECO:0007669"/>
    <property type="project" value="TreeGrafter"/>
</dbReference>
<evidence type="ECO:0000259" key="10">
    <source>
        <dbReference type="SMART" id="SM00562"/>
    </source>
</evidence>
<reference evidence="11" key="1">
    <citation type="submission" date="2025-08" db="UniProtKB">
        <authorList>
            <consortium name="Ensembl"/>
        </authorList>
    </citation>
    <scope>IDENTIFICATION</scope>
</reference>
<evidence type="ECO:0000256" key="2">
    <source>
        <dbReference type="ARBA" id="ARBA00022679"/>
    </source>
</evidence>
<dbReference type="Gene3D" id="3.30.70.141">
    <property type="entry name" value="Nucleoside diphosphate kinase-like domain"/>
    <property type="match status" value="1"/>
</dbReference>
<evidence type="ECO:0000313" key="12">
    <source>
        <dbReference type="Proteomes" id="UP000472274"/>
    </source>
</evidence>